<dbReference type="PANTHER" id="PTHR11219">
    <property type="entry name" value="TENEURIN AND N-ACETYLGLUCOSAMINE-1-PHOSPHODIESTER ALPHA-N-ACETYLGLUCOSAMINIDASE"/>
    <property type="match status" value="1"/>
</dbReference>
<keyword evidence="1" id="KW-0245">EGF-like domain</keyword>
<evidence type="ECO:0000256" key="1">
    <source>
        <dbReference type="ARBA" id="ARBA00022536"/>
    </source>
</evidence>
<evidence type="ECO:0000256" key="2">
    <source>
        <dbReference type="ARBA" id="ARBA00022737"/>
    </source>
</evidence>
<dbReference type="Pfam" id="PF24329">
    <property type="entry name" value="FN-plug_TEN1-4"/>
    <property type="match status" value="1"/>
</dbReference>
<dbReference type="InterPro" id="IPR051216">
    <property type="entry name" value="Teneurin"/>
</dbReference>
<dbReference type="Gene3D" id="2.120.10.30">
    <property type="entry name" value="TolB, C-terminal domain"/>
    <property type="match status" value="2"/>
</dbReference>
<dbReference type="Proteomes" id="UP000759131">
    <property type="component" value="Unassembled WGS sequence"/>
</dbReference>
<dbReference type="Pfam" id="PF25021">
    <property type="entry name" value="TEN_NHL"/>
    <property type="match status" value="1"/>
</dbReference>
<dbReference type="InterPro" id="IPR057627">
    <property type="entry name" value="FN-plug_TEN1-4"/>
</dbReference>
<dbReference type="GO" id="GO:0008045">
    <property type="term" value="P:motor neuron axon guidance"/>
    <property type="evidence" value="ECO:0007669"/>
    <property type="project" value="TreeGrafter"/>
</dbReference>
<evidence type="ECO:0000259" key="5">
    <source>
        <dbReference type="Pfam" id="PF25021"/>
    </source>
</evidence>
<evidence type="ECO:0000313" key="7">
    <source>
        <dbReference type="Proteomes" id="UP000759131"/>
    </source>
</evidence>
<keyword evidence="3" id="KW-1015">Disulfide bond</keyword>
<protein>
    <submittedName>
        <fullName evidence="6">Uncharacterized protein</fullName>
    </submittedName>
</protein>
<dbReference type="SUPFAM" id="SSF101898">
    <property type="entry name" value="NHL repeat"/>
    <property type="match status" value="1"/>
</dbReference>
<dbReference type="EMBL" id="OC856704">
    <property type="protein sequence ID" value="CAD7624148.1"/>
    <property type="molecule type" value="Genomic_DNA"/>
</dbReference>
<keyword evidence="2" id="KW-0677">Repeat</keyword>
<accession>A0A7R9PX24</accession>
<evidence type="ECO:0000256" key="3">
    <source>
        <dbReference type="ARBA" id="ARBA00023157"/>
    </source>
</evidence>
<dbReference type="EMBL" id="CAJPIZ010002129">
    <property type="protein sequence ID" value="CAG2104578.1"/>
    <property type="molecule type" value="Genomic_DNA"/>
</dbReference>
<evidence type="ECO:0000259" key="4">
    <source>
        <dbReference type="Pfam" id="PF24329"/>
    </source>
</evidence>
<keyword evidence="7" id="KW-1185">Reference proteome</keyword>
<dbReference type="PANTHER" id="PTHR11219:SF69">
    <property type="entry name" value="TENEURIN-A"/>
    <property type="match status" value="1"/>
</dbReference>
<proteinExistence type="predicted"/>
<feature type="domain" description="Teneurin NHL" evidence="5">
    <location>
        <begin position="157"/>
        <end position="462"/>
    </location>
</feature>
<dbReference type="InterPro" id="IPR011042">
    <property type="entry name" value="6-blade_b-propeller_TolB-like"/>
</dbReference>
<sequence length="497" mass="55995">MNEQVLQESLVIPGSHLHLVYHSSYSQGYLSTINVQLTPSSIPKSLRLVLLRIVIEGILFEKTFEADPDIKYTYSWNKRNIYKQKVYGITVAKVFVGYQYKDCKQTVWTALSTTLRGYDMDISEFGSWNLDIHHRYNFHEGVLQKGDGTTVFFKQQPRVISVLMGNGLPRNMICGKECNGFARDNRLLAPIALTSGPDGSVYVGDANLIRRITPDRQVYTVFKHKNLRNSYQYHIMLSPIDGHLYISDPERHQILRIHSLDKVEDPENNLDVVVGNGDRCFPHDPLKCGDGKPAPEARLIYPKGMAFATDGTLYFADGNSIRVVDNHGIVHTIINRRPKRGSYTPRIKLHWPTHVGINPLEGSLYFIDDHMVLKLTPDRRVMVIAGSPAYCKTSDGNDFNNQTNGRINNSHEMGFFANFAFGPTGILYVTEVSESGVNRVRALTQDGELIHFAGKKTITRHSCPVEMCRDINAQNCTCAVPPMSALTPSPNEFEVCD</sequence>
<feature type="domain" description="Teneurin 1-4-like FN-plug" evidence="4">
    <location>
        <begin position="34"/>
        <end position="108"/>
    </location>
</feature>
<dbReference type="OrthoDB" id="8940126at2759"/>
<dbReference type="InterPro" id="IPR056822">
    <property type="entry name" value="TEN_NHL"/>
</dbReference>
<gene>
    <name evidence="6" type="ORF">OSB1V03_LOCUS4594</name>
</gene>
<name>A0A7R9PX24_9ACAR</name>
<evidence type="ECO:0000313" key="6">
    <source>
        <dbReference type="EMBL" id="CAD7624148.1"/>
    </source>
</evidence>
<dbReference type="AlphaFoldDB" id="A0A7R9PX24"/>
<organism evidence="6">
    <name type="scientific">Medioppia subpectinata</name>
    <dbReference type="NCBI Taxonomy" id="1979941"/>
    <lineage>
        <taxon>Eukaryota</taxon>
        <taxon>Metazoa</taxon>
        <taxon>Ecdysozoa</taxon>
        <taxon>Arthropoda</taxon>
        <taxon>Chelicerata</taxon>
        <taxon>Arachnida</taxon>
        <taxon>Acari</taxon>
        <taxon>Acariformes</taxon>
        <taxon>Sarcoptiformes</taxon>
        <taxon>Oribatida</taxon>
        <taxon>Brachypylina</taxon>
        <taxon>Oppioidea</taxon>
        <taxon>Oppiidae</taxon>
        <taxon>Medioppia</taxon>
    </lineage>
</organism>
<reference evidence="6" key="1">
    <citation type="submission" date="2020-11" db="EMBL/GenBank/DDBJ databases">
        <authorList>
            <person name="Tran Van P."/>
        </authorList>
    </citation>
    <scope>NUCLEOTIDE SEQUENCE</scope>
</reference>